<dbReference type="InterPro" id="IPR029787">
    <property type="entry name" value="Nucleotide_cyclase"/>
</dbReference>
<feature type="transmembrane region" description="Helical" evidence="1">
    <location>
        <begin position="179"/>
        <end position="205"/>
    </location>
</feature>
<evidence type="ECO:0000313" key="5">
    <source>
        <dbReference type="Proteomes" id="UP000054928"/>
    </source>
</evidence>
<evidence type="ECO:0000259" key="3">
    <source>
        <dbReference type="PROSITE" id="PS50125"/>
    </source>
</evidence>
<dbReference type="EMBL" id="CCYD01003105">
    <property type="protein sequence ID" value="CEG50358.1"/>
    <property type="molecule type" value="Genomic_DNA"/>
</dbReference>
<keyword evidence="1" id="KW-0472">Membrane</keyword>
<dbReference type="GO" id="GO:0035556">
    <property type="term" value="P:intracellular signal transduction"/>
    <property type="evidence" value="ECO:0007669"/>
    <property type="project" value="InterPro"/>
</dbReference>
<feature type="domain" description="Guanylate cyclase" evidence="3">
    <location>
        <begin position="324"/>
        <end position="467"/>
    </location>
</feature>
<dbReference type="PANTHER" id="PTHR43081:SF1">
    <property type="entry name" value="ADENYLATE CYCLASE, TERMINAL-DIFFERENTIATION SPECIFIC"/>
    <property type="match status" value="1"/>
</dbReference>
<feature type="transmembrane region" description="Helical" evidence="1">
    <location>
        <begin position="43"/>
        <end position="66"/>
    </location>
</feature>
<accession>A0A0P1B869</accession>
<reference evidence="5" key="1">
    <citation type="submission" date="2014-09" db="EMBL/GenBank/DDBJ databases">
        <authorList>
            <person name="Sharma Rahul"/>
            <person name="Thines Marco"/>
        </authorList>
    </citation>
    <scope>NUCLEOTIDE SEQUENCE [LARGE SCALE GENOMIC DNA]</scope>
</reference>
<keyword evidence="1" id="KW-1133">Transmembrane helix</keyword>
<dbReference type="PANTHER" id="PTHR43081">
    <property type="entry name" value="ADENYLATE CYCLASE, TERMINAL-DIFFERENTIATION SPECIFIC-RELATED"/>
    <property type="match status" value="1"/>
</dbReference>
<dbReference type="Proteomes" id="UP000054928">
    <property type="component" value="Unassembled WGS sequence"/>
</dbReference>
<dbReference type="PROSITE" id="PS50125">
    <property type="entry name" value="GUANYLATE_CYCLASE_2"/>
    <property type="match status" value="1"/>
</dbReference>
<keyword evidence="2" id="KW-0732">Signal</keyword>
<dbReference type="SUPFAM" id="SSF55073">
    <property type="entry name" value="Nucleotide cyclase"/>
    <property type="match status" value="1"/>
</dbReference>
<dbReference type="Gene3D" id="3.30.70.1230">
    <property type="entry name" value="Nucleotide cyclase"/>
    <property type="match status" value="1"/>
</dbReference>
<dbReference type="GeneID" id="36403129"/>
<dbReference type="RefSeq" id="XP_024586727.1">
    <property type="nucleotide sequence ID" value="XM_024721649.1"/>
</dbReference>
<dbReference type="OMA" id="AFHTIQE"/>
<keyword evidence="5" id="KW-1185">Reference proteome</keyword>
<organism evidence="4 5">
    <name type="scientific">Plasmopara halstedii</name>
    <name type="common">Downy mildew of sunflower</name>
    <dbReference type="NCBI Taxonomy" id="4781"/>
    <lineage>
        <taxon>Eukaryota</taxon>
        <taxon>Sar</taxon>
        <taxon>Stramenopiles</taxon>
        <taxon>Oomycota</taxon>
        <taxon>Peronosporomycetes</taxon>
        <taxon>Peronosporales</taxon>
        <taxon>Peronosporaceae</taxon>
        <taxon>Plasmopara</taxon>
    </lineage>
</organism>
<dbReference type="InterPro" id="IPR001054">
    <property type="entry name" value="A/G_cyclase"/>
</dbReference>
<sequence>MLWALLCISALALSAVATALLVYKLYRDCNVRASTVQWLFAVFFIYQCIGAATRLIYFVWLTIYAAQTADTGDDLEGLSLIGTELYRLGTSAVLKLGKRQMGWVTATIIIGDTTHFGIAIWLLLLIYELSKLVEFSMDRGDQYERAKIHLYAWLGHLIIFLFLAAEIALVIVYSGYSNYAYIILLGVYSLQTLTLGYMIVTVVILKVKGRNYESVHGHFVASPLYRRLKRIMLVYALLVFQFFFSSVVMYATPGHIPHLTSLVGISFVAYYIRGFALSIVTGCSQLCVVRYLHCCVPDEVQSRYIQHRDETIPNGCDLPYVNPVFIYTDIESSSALWAIDDGRIMQEATRIHDDILRGLLAPYHGYEITTAGDSFQLAFHTIQEAIEYCLAAQLQLLNANWPKRLHGLVPATSKVRVGTKIIFSGLRVRMGVHDAASSEGALVRDVHVVTKKLIYTGASEVIANEVGDLGAGGQILVTKRIAEWLGANSFQLAVKSIVEPVCQYAIPRLHTTLEVFQIVPKSLAARVKSFHPPQDKVDIKMKEARIEDESEVKYMYMLVQTPKKNYGKVCDISEEV</sequence>
<feature type="transmembrane region" description="Helical" evidence="1">
    <location>
        <begin position="103"/>
        <end position="127"/>
    </location>
</feature>
<protein>
    <recommendedName>
        <fullName evidence="3">Guanylate cyclase domain-containing protein</fullName>
    </recommendedName>
</protein>
<name>A0A0P1B869_PLAHL</name>
<evidence type="ECO:0000256" key="2">
    <source>
        <dbReference type="SAM" id="SignalP"/>
    </source>
</evidence>
<proteinExistence type="predicted"/>
<feature type="signal peptide" evidence="2">
    <location>
        <begin position="1"/>
        <end position="19"/>
    </location>
</feature>
<feature type="transmembrane region" description="Helical" evidence="1">
    <location>
        <begin position="148"/>
        <end position="173"/>
    </location>
</feature>
<keyword evidence="1" id="KW-0812">Transmembrane</keyword>
<feature type="chain" id="PRO_5006059254" description="Guanylate cyclase domain-containing protein" evidence="2">
    <location>
        <begin position="20"/>
        <end position="576"/>
    </location>
</feature>
<dbReference type="Pfam" id="PF00211">
    <property type="entry name" value="Guanylate_cyc"/>
    <property type="match status" value="1"/>
</dbReference>
<dbReference type="AlphaFoldDB" id="A0A0P1B869"/>
<dbReference type="InterPro" id="IPR050697">
    <property type="entry name" value="Adenylyl/Guanylyl_Cyclase_3/4"/>
</dbReference>
<evidence type="ECO:0000313" key="4">
    <source>
        <dbReference type="EMBL" id="CEG50358.1"/>
    </source>
</evidence>
<dbReference type="OrthoDB" id="2021138at2759"/>
<feature type="transmembrane region" description="Helical" evidence="1">
    <location>
        <begin position="232"/>
        <end position="250"/>
    </location>
</feature>
<evidence type="ECO:0000256" key="1">
    <source>
        <dbReference type="SAM" id="Phobius"/>
    </source>
</evidence>
<dbReference type="STRING" id="4781.A0A0P1B869"/>
<dbReference type="GO" id="GO:0009190">
    <property type="term" value="P:cyclic nucleotide biosynthetic process"/>
    <property type="evidence" value="ECO:0007669"/>
    <property type="project" value="InterPro"/>
</dbReference>